<keyword evidence="4" id="KW-1185">Reference proteome</keyword>
<dbReference type="AlphaFoldDB" id="A0A1M5A5C1"/>
<evidence type="ECO:0000259" key="2">
    <source>
        <dbReference type="Pfam" id="PF14760"/>
    </source>
</evidence>
<keyword evidence="3" id="KW-0808">Transferase</keyword>
<dbReference type="SUPFAM" id="SSF54534">
    <property type="entry name" value="FKBP-like"/>
    <property type="match status" value="1"/>
</dbReference>
<dbReference type="STRING" id="494016.SAMN04487965_1754"/>
<name>A0A1M5A5C1_9GAMM</name>
<dbReference type="OrthoDB" id="192847at2"/>
<protein>
    <submittedName>
        <fullName evidence="3">Regulator of nucleoside diphosphate kinase</fullName>
    </submittedName>
</protein>
<dbReference type="GO" id="GO:0032784">
    <property type="term" value="P:regulation of DNA-templated transcription elongation"/>
    <property type="evidence" value="ECO:0007669"/>
    <property type="project" value="InterPro"/>
</dbReference>
<dbReference type="GO" id="GO:0006354">
    <property type="term" value="P:DNA-templated transcription elongation"/>
    <property type="evidence" value="ECO:0007669"/>
    <property type="project" value="TreeGrafter"/>
</dbReference>
<dbReference type="EMBL" id="FQVA01000001">
    <property type="protein sequence ID" value="SHF25513.1"/>
    <property type="molecule type" value="Genomic_DNA"/>
</dbReference>
<keyword evidence="3" id="KW-0418">Kinase</keyword>
<accession>A0A1M5A5C1</accession>
<dbReference type="PANTHER" id="PTHR30437:SF5">
    <property type="entry name" value="REGULATOR OF NUCLEOSIDE DIPHOSPHATE KINASE"/>
    <property type="match status" value="1"/>
</dbReference>
<dbReference type="GO" id="GO:0003677">
    <property type="term" value="F:DNA binding"/>
    <property type="evidence" value="ECO:0007669"/>
    <property type="project" value="InterPro"/>
</dbReference>
<feature type="domain" description="Transcription elongation factor GreA/GreB C-terminal" evidence="1">
    <location>
        <begin position="50"/>
        <end position="122"/>
    </location>
</feature>
<dbReference type="InterPro" id="IPR029462">
    <property type="entry name" value="Rnk_N"/>
</dbReference>
<organism evidence="3 4">
    <name type="scientific">Microbulbifer donghaiensis</name>
    <dbReference type="NCBI Taxonomy" id="494016"/>
    <lineage>
        <taxon>Bacteria</taxon>
        <taxon>Pseudomonadati</taxon>
        <taxon>Pseudomonadota</taxon>
        <taxon>Gammaproteobacteria</taxon>
        <taxon>Cellvibrionales</taxon>
        <taxon>Microbulbiferaceae</taxon>
        <taxon>Microbulbifer</taxon>
    </lineage>
</organism>
<dbReference type="Gene3D" id="3.10.50.30">
    <property type="entry name" value="Transcription elongation factor, GreA/GreB, C-terminal domain"/>
    <property type="match status" value="1"/>
</dbReference>
<dbReference type="GO" id="GO:0016301">
    <property type="term" value="F:kinase activity"/>
    <property type="evidence" value="ECO:0007669"/>
    <property type="project" value="UniProtKB-KW"/>
</dbReference>
<feature type="domain" description="Regulator of nucleoside diphosphate kinase N-terminal" evidence="2">
    <location>
        <begin position="5"/>
        <end position="43"/>
    </location>
</feature>
<dbReference type="RefSeq" id="WP_073273703.1">
    <property type="nucleotide sequence ID" value="NZ_FQVA01000001.1"/>
</dbReference>
<dbReference type="NCBIfam" id="NF004396">
    <property type="entry name" value="PRK05753.1"/>
    <property type="match status" value="1"/>
</dbReference>
<dbReference type="InterPro" id="IPR023459">
    <property type="entry name" value="Tscrpt_elong_fac_GreA/B_fam"/>
</dbReference>
<proteinExistence type="predicted"/>
<evidence type="ECO:0000313" key="4">
    <source>
        <dbReference type="Proteomes" id="UP000184170"/>
    </source>
</evidence>
<gene>
    <name evidence="3" type="ORF">SAMN04487965_1754</name>
</gene>
<reference evidence="4" key="1">
    <citation type="submission" date="2016-11" db="EMBL/GenBank/DDBJ databases">
        <authorList>
            <person name="Varghese N."/>
            <person name="Submissions S."/>
        </authorList>
    </citation>
    <scope>NUCLEOTIDE SEQUENCE [LARGE SCALE GENOMIC DNA]</scope>
    <source>
        <strain evidence="4">CGMCC 1.7063</strain>
    </source>
</reference>
<dbReference type="PANTHER" id="PTHR30437">
    <property type="entry name" value="TRANSCRIPTION ELONGATION FACTOR GREA"/>
    <property type="match status" value="1"/>
</dbReference>
<dbReference type="Proteomes" id="UP000184170">
    <property type="component" value="Unassembled WGS sequence"/>
</dbReference>
<dbReference type="InterPro" id="IPR001437">
    <property type="entry name" value="Tscrpt_elong_fac_GreA/B_C"/>
</dbReference>
<dbReference type="InterPro" id="IPR036953">
    <property type="entry name" value="GreA/GreB_C_sf"/>
</dbReference>
<evidence type="ECO:0000259" key="1">
    <source>
        <dbReference type="Pfam" id="PF01272"/>
    </source>
</evidence>
<sequence length="124" mass="13662">MSTLPPITVSREDRDKIYNLLDNMPAHDEVAEGLYDELDRAQILEKQAMPDDVVRLNSKARFTNEASGKVYHLKLVMPADMSGDQCVSLLSPAGAALLGLKVGDSIEWPLAGKRLRLQLNTVEA</sequence>
<dbReference type="Gene3D" id="1.10.286.20">
    <property type="match status" value="1"/>
</dbReference>
<dbReference type="Pfam" id="PF01272">
    <property type="entry name" value="GreA_GreB"/>
    <property type="match status" value="1"/>
</dbReference>
<dbReference type="Pfam" id="PF14760">
    <property type="entry name" value="Rnk_N"/>
    <property type="match status" value="1"/>
</dbReference>
<dbReference type="GO" id="GO:0070063">
    <property type="term" value="F:RNA polymerase binding"/>
    <property type="evidence" value="ECO:0007669"/>
    <property type="project" value="InterPro"/>
</dbReference>
<evidence type="ECO:0000313" key="3">
    <source>
        <dbReference type="EMBL" id="SHF25513.1"/>
    </source>
</evidence>